<dbReference type="OrthoDB" id="4266594at2759"/>
<dbReference type="RefSeq" id="XP_058327198.1">
    <property type="nucleotide sequence ID" value="XM_058478868.1"/>
</dbReference>
<dbReference type="Proteomes" id="UP001150941">
    <property type="component" value="Unassembled WGS sequence"/>
</dbReference>
<dbReference type="GeneID" id="83206171"/>
<sequence>MIANISPRAIFEQPPECADYSNFFPVLPFDSDTPSAQFFTQVPLYQPENNHTDLPATLQECCHYKTWTYADPELCTAICNSRTLKQALEVQYCLNAQKIHYGVLANTGAVPTARLWAILCVGGLVLSMVMF</sequence>
<evidence type="ECO:0000313" key="1">
    <source>
        <dbReference type="EMBL" id="KAJ5220368.1"/>
    </source>
</evidence>
<accession>A0A9W9TF50</accession>
<gene>
    <name evidence="1" type="ORF">N7468_009572</name>
</gene>
<name>A0A9W9TF50_9EURO</name>
<reference evidence="1" key="1">
    <citation type="submission" date="2022-11" db="EMBL/GenBank/DDBJ databases">
        <authorList>
            <person name="Petersen C."/>
        </authorList>
    </citation>
    <scope>NUCLEOTIDE SEQUENCE</scope>
    <source>
        <strain evidence="1">IBT 19713</strain>
    </source>
</reference>
<proteinExistence type="predicted"/>
<keyword evidence="2" id="KW-1185">Reference proteome</keyword>
<dbReference type="AlphaFoldDB" id="A0A9W9TF50"/>
<protein>
    <submittedName>
        <fullName evidence="1">Uncharacterized protein</fullName>
    </submittedName>
</protein>
<comment type="caution">
    <text evidence="1">The sequence shown here is derived from an EMBL/GenBank/DDBJ whole genome shotgun (WGS) entry which is preliminary data.</text>
</comment>
<reference evidence="1" key="2">
    <citation type="journal article" date="2023" name="IMA Fungus">
        <title>Comparative genomic study of the Penicillium genus elucidates a diverse pangenome and 15 lateral gene transfer events.</title>
        <authorList>
            <person name="Petersen C."/>
            <person name="Sorensen T."/>
            <person name="Nielsen M.R."/>
            <person name="Sondergaard T.E."/>
            <person name="Sorensen J.L."/>
            <person name="Fitzpatrick D.A."/>
            <person name="Frisvad J.C."/>
            <person name="Nielsen K.L."/>
        </authorList>
    </citation>
    <scope>NUCLEOTIDE SEQUENCE</scope>
    <source>
        <strain evidence="1">IBT 19713</strain>
    </source>
</reference>
<organism evidence="1 2">
    <name type="scientific">Penicillium chermesinum</name>
    <dbReference type="NCBI Taxonomy" id="63820"/>
    <lineage>
        <taxon>Eukaryota</taxon>
        <taxon>Fungi</taxon>
        <taxon>Dikarya</taxon>
        <taxon>Ascomycota</taxon>
        <taxon>Pezizomycotina</taxon>
        <taxon>Eurotiomycetes</taxon>
        <taxon>Eurotiomycetidae</taxon>
        <taxon>Eurotiales</taxon>
        <taxon>Aspergillaceae</taxon>
        <taxon>Penicillium</taxon>
    </lineage>
</organism>
<evidence type="ECO:0000313" key="2">
    <source>
        <dbReference type="Proteomes" id="UP001150941"/>
    </source>
</evidence>
<dbReference type="EMBL" id="JAPQKS010000007">
    <property type="protein sequence ID" value="KAJ5220368.1"/>
    <property type="molecule type" value="Genomic_DNA"/>
</dbReference>